<proteinExistence type="predicted"/>
<sequence>MGKTVSLSDRTGYKQHDFSFVNYDLKIFLQFTKQKDDLKDHYYMSTRKLMKMFETDIIDSKTYMRYFYFKNSDDNKPKYRKLYTNFTFSQRYRLVKAYRKLLKKSLIRFSGGTTTDVYMSKNKALFRESRLSNLLDG</sequence>
<accession>A0A8D9FRR9</accession>
<organism evidence="1">
    <name type="scientific">uncultured marine phage</name>
    <dbReference type="NCBI Taxonomy" id="707152"/>
    <lineage>
        <taxon>Viruses</taxon>
        <taxon>environmental samples</taxon>
    </lineage>
</organism>
<reference evidence="1" key="1">
    <citation type="submission" date="2021-06" db="EMBL/GenBank/DDBJ databases">
        <authorList>
            <person name="Gannon L."/>
            <person name="Redgwell R T."/>
            <person name="Michniewski S."/>
            <person name="Harrison D C."/>
            <person name="Millard A."/>
        </authorList>
    </citation>
    <scope>NUCLEOTIDE SEQUENCE</scope>
</reference>
<name>A0A8D9FRR9_9VIRU</name>
<evidence type="ECO:0000313" key="1">
    <source>
        <dbReference type="EMBL" id="CAG7581160.1"/>
    </source>
</evidence>
<protein>
    <submittedName>
        <fullName evidence="1">Uncharacterized protein</fullName>
    </submittedName>
</protein>
<dbReference type="EMBL" id="OU342829">
    <property type="protein sequence ID" value="CAG7581160.1"/>
    <property type="molecule type" value="Genomic_DNA"/>
</dbReference>
<gene>
    <name evidence="1" type="ORF">SLAVMIC_00704</name>
</gene>